<dbReference type="PANTHER" id="PTHR35271:SF1">
    <property type="entry name" value="ABC TRANSPORTER, SUBSTRATE-BINDING LIPOPROTEIN"/>
    <property type="match status" value="1"/>
</dbReference>
<evidence type="ECO:0000256" key="1">
    <source>
        <dbReference type="SAM" id="SignalP"/>
    </source>
</evidence>
<protein>
    <submittedName>
        <fullName evidence="2">ABC-type uncharacterized transporter, periplasmic component</fullName>
    </submittedName>
</protein>
<name>A0A1Z4VPQ2_9GAMM</name>
<dbReference type="Pfam" id="PF04392">
    <property type="entry name" value="ABC_sub_bind"/>
    <property type="match status" value="1"/>
</dbReference>
<sequence length="304" mass="32809">MRLILPILLLAVSLCQDASATADRVMLLSSLLESHHTRFRDVLARALAPVELDEYRLPASGTRSPPAPDKATLIIAAGARACELGLAQAQRPVLCSFITEAAYRRLSDQARAPRHSALFLDQPLARQLNLARLLLPPDGELVVLVSHPHSAGEALRATAARRGIDLTLLQLAPNQNPASRIQQGMDRHQMLLALPDPTVYNRHTIHGILLTTYRKGIAVIGFSDSFVKAGAIAAVHSTPEDMARASADIASAFLAGAETGLPAPAHPSRFTVTLNYRVAQTLSLVLPPEARLHDQLRDMEAGTR</sequence>
<proteinExistence type="predicted"/>
<dbReference type="PANTHER" id="PTHR35271">
    <property type="entry name" value="ABC TRANSPORTER, SUBSTRATE-BINDING LIPOPROTEIN-RELATED"/>
    <property type="match status" value="1"/>
</dbReference>
<accession>A0A1Z4VPQ2</accession>
<keyword evidence="1" id="KW-0732">Signal</keyword>
<reference evidence="2 3" key="1">
    <citation type="submission" date="2017-05" db="EMBL/GenBank/DDBJ databases">
        <title>Thiocyanate degradation by Thiohalobacter thiocyanaticus FOKN1.</title>
        <authorList>
            <person name="Oshiki M."/>
            <person name="Fukushima T."/>
            <person name="Kawano S."/>
            <person name="Nakagawa J."/>
        </authorList>
    </citation>
    <scope>NUCLEOTIDE SEQUENCE [LARGE SCALE GENOMIC DNA]</scope>
    <source>
        <strain evidence="2 3">FOKN1</strain>
    </source>
</reference>
<gene>
    <name evidence="2" type="ORF">FOKN1_1075</name>
</gene>
<feature type="signal peptide" evidence="1">
    <location>
        <begin position="1"/>
        <end position="20"/>
    </location>
</feature>
<feature type="chain" id="PRO_5012441839" evidence="1">
    <location>
        <begin position="21"/>
        <end position="304"/>
    </location>
</feature>
<dbReference type="AlphaFoldDB" id="A0A1Z4VPQ2"/>
<evidence type="ECO:0000313" key="2">
    <source>
        <dbReference type="EMBL" id="BAZ93475.1"/>
    </source>
</evidence>
<dbReference type="Proteomes" id="UP000218765">
    <property type="component" value="Chromosome"/>
</dbReference>
<keyword evidence="3" id="KW-1185">Reference proteome</keyword>
<dbReference type="OrthoDB" id="9178917at2"/>
<evidence type="ECO:0000313" key="3">
    <source>
        <dbReference type="Proteomes" id="UP000218765"/>
    </source>
</evidence>
<dbReference type="InterPro" id="IPR007487">
    <property type="entry name" value="ABC_transpt-TYRBP-like"/>
</dbReference>
<organism evidence="2 3">
    <name type="scientific">Thiohalobacter thiocyanaticus</name>
    <dbReference type="NCBI Taxonomy" id="585455"/>
    <lineage>
        <taxon>Bacteria</taxon>
        <taxon>Pseudomonadati</taxon>
        <taxon>Pseudomonadota</taxon>
        <taxon>Gammaproteobacteria</taxon>
        <taxon>Thiohalobacterales</taxon>
        <taxon>Thiohalobacteraceae</taxon>
        <taxon>Thiohalobacter</taxon>
    </lineage>
</organism>
<dbReference type="EMBL" id="AP018052">
    <property type="protein sequence ID" value="BAZ93475.1"/>
    <property type="molecule type" value="Genomic_DNA"/>
</dbReference>
<dbReference type="KEGG" id="ttc:FOKN1_1075"/>
<dbReference type="RefSeq" id="WP_096365450.1">
    <property type="nucleotide sequence ID" value="NZ_AP018052.1"/>
</dbReference>
<dbReference type="Gene3D" id="3.40.50.2300">
    <property type="match status" value="2"/>
</dbReference>